<dbReference type="Pfam" id="PF11920">
    <property type="entry name" value="DUF3438"/>
    <property type="match status" value="1"/>
</dbReference>
<feature type="non-terminal residue" evidence="1">
    <location>
        <position position="52"/>
    </location>
</feature>
<comment type="caution">
    <text evidence="1">The sequence shown here is derived from an EMBL/GenBank/DDBJ whole genome shotgun (WGS) entry which is preliminary data.</text>
</comment>
<dbReference type="AlphaFoldDB" id="A0A5U9VU09"/>
<protein>
    <submittedName>
        <fullName evidence="1">TIGR03749 family integrating conjugative element protein</fullName>
    </submittedName>
</protein>
<reference evidence="1" key="1">
    <citation type="submission" date="2018-06" db="EMBL/GenBank/DDBJ databases">
        <authorList>
            <person name="Ashton P.M."/>
            <person name="Dallman T."/>
            <person name="Nair S."/>
            <person name="De Pinna E."/>
            <person name="Peters T."/>
            <person name="Grant K."/>
        </authorList>
    </citation>
    <scope>NUCLEOTIDE SEQUENCE [LARGE SCALE GENOMIC DNA]</scope>
    <source>
        <strain evidence="1">160804</strain>
    </source>
</reference>
<organism evidence="1">
    <name type="scientific">Salmonella newport</name>
    <dbReference type="NCBI Taxonomy" id="108619"/>
    <lineage>
        <taxon>Bacteria</taxon>
        <taxon>Pseudomonadati</taxon>
        <taxon>Pseudomonadota</taxon>
        <taxon>Gammaproteobacteria</taxon>
        <taxon>Enterobacterales</taxon>
        <taxon>Enterobacteriaceae</taxon>
        <taxon>Salmonella</taxon>
    </lineage>
</organism>
<dbReference type="Proteomes" id="UP000839885">
    <property type="component" value="Unassembled WGS sequence"/>
</dbReference>
<accession>A0A5U9VU09</accession>
<evidence type="ECO:0000313" key="1">
    <source>
        <dbReference type="EMBL" id="EBS4549461.1"/>
    </source>
</evidence>
<gene>
    <name evidence="1" type="ORF">DQK32_27010</name>
</gene>
<dbReference type="EMBL" id="AAGVNP010000354">
    <property type="protein sequence ID" value="EBS4549461.1"/>
    <property type="molecule type" value="Genomic_DNA"/>
</dbReference>
<name>A0A5U9VU09_SALNE</name>
<dbReference type="InterPro" id="IPR021844">
    <property type="entry name" value="Integr_conj_element_PFL4704"/>
</dbReference>
<proteinExistence type="predicted"/>
<sequence>MKRGRSLLMLLLAGMLYSPLSDAVELMKWERIPLQVPLTVGQERIVFVDKNV</sequence>